<name>B8MB96_TALSN</name>
<dbReference type="AlphaFoldDB" id="B8MB96"/>
<feature type="compositionally biased region" description="Basic residues" evidence="1">
    <location>
        <begin position="39"/>
        <end position="49"/>
    </location>
</feature>
<dbReference type="HOGENOM" id="CLU_659187_0_0_1"/>
<organism evidence="2 3">
    <name type="scientific">Talaromyces stipitatus (strain ATCC 10500 / CBS 375.48 / QM 6759 / NRRL 1006)</name>
    <name type="common">Penicillium stipitatum</name>
    <dbReference type="NCBI Taxonomy" id="441959"/>
    <lineage>
        <taxon>Eukaryota</taxon>
        <taxon>Fungi</taxon>
        <taxon>Dikarya</taxon>
        <taxon>Ascomycota</taxon>
        <taxon>Pezizomycotina</taxon>
        <taxon>Eurotiomycetes</taxon>
        <taxon>Eurotiomycetidae</taxon>
        <taxon>Eurotiales</taxon>
        <taxon>Trichocomaceae</taxon>
        <taxon>Talaromyces</taxon>
        <taxon>Talaromyces sect. Talaromyces</taxon>
    </lineage>
</organism>
<feature type="compositionally biased region" description="Polar residues" evidence="1">
    <location>
        <begin position="141"/>
        <end position="159"/>
    </location>
</feature>
<sequence>MSVTEASVAAPVVASSENNIRGHMRSRGRGRGGFGRGSNRGRGRGHGRGQGRDGTNEAFQPTAPEDAEIQAPVQSITQQGQRNQIQQPRQNRHREQTQSSAEGTSDGPRRRNKKPANTQSRKRLPTQIGGRSFGGRLTRGNGDSTMNLSPDSISRSNTGGQHGDHLHADVPEFVPGQLGHDARSGPQPVKQAHNHPPKVTTKSAAPDIATRTHEDIANGLGQRTKVRRSSSVKTRTARMYNECGAALDVISLTMFCQQHIRVGVRKKLIPDLYQEFLLTLVDKPVLEVENDALTLAIQPAMRVLVHRVLLWDRHKTVSAERTQRQSDVLKQITLTVGVVARFVVTCFLVVNTLVPDLVTRVFADLAKRKSTLVAIVEKSRIRSYAAPPKRK</sequence>
<feature type="region of interest" description="Disordered" evidence="1">
    <location>
        <begin position="1"/>
        <end position="208"/>
    </location>
</feature>
<dbReference type="InParanoid" id="B8MB96"/>
<dbReference type="STRING" id="441959.B8MB96"/>
<dbReference type="Proteomes" id="UP000001745">
    <property type="component" value="Unassembled WGS sequence"/>
</dbReference>
<feature type="compositionally biased region" description="Low complexity" evidence="1">
    <location>
        <begin position="1"/>
        <end position="16"/>
    </location>
</feature>
<gene>
    <name evidence="2" type="ORF">TSTA_125970</name>
</gene>
<dbReference type="RefSeq" id="XP_002482877.1">
    <property type="nucleotide sequence ID" value="XM_002482832.1"/>
</dbReference>
<feature type="compositionally biased region" description="Low complexity" evidence="1">
    <location>
        <begin position="74"/>
        <end position="89"/>
    </location>
</feature>
<evidence type="ECO:0000256" key="1">
    <source>
        <dbReference type="SAM" id="MobiDB-lite"/>
    </source>
</evidence>
<protein>
    <submittedName>
        <fullName evidence="2">Uncharacterized protein</fullName>
    </submittedName>
</protein>
<dbReference type="GeneID" id="8098109"/>
<keyword evidence="3" id="KW-1185">Reference proteome</keyword>
<accession>B8MB96</accession>
<dbReference type="EMBL" id="EQ962655">
    <property type="protein sequence ID" value="EED18885.1"/>
    <property type="molecule type" value="Genomic_DNA"/>
</dbReference>
<dbReference type="OrthoDB" id="6512771at2759"/>
<feature type="compositionally biased region" description="Basic residues" evidence="1">
    <location>
        <begin position="110"/>
        <end position="124"/>
    </location>
</feature>
<evidence type="ECO:0000313" key="2">
    <source>
        <dbReference type="EMBL" id="EED18885.1"/>
    </source>
</evidence>
<reference evidence="3" key="1">
    <citation type="journal article" date="2015" name="Genome Announc.">
        <title>Genome sequence of the AIDS-associated pathogen Penicillium marneffei (ATCC18224) and its near taxonomic relative Talaromyces stipitatus (ATCC10500).</title>
        <authorList>
            <person name="Nierman W.C."/>
            <person name="Fedorova-Abrams N.D."/>
            <person name="Andrianopoulos A."/>
        </authorList>
    </citation>
    <scope>NUCLEOTIDE SEQUENCE [LARGE SCALE GENOMIC DNA]</scope>
    <source>
        <strain evidence="3">ATCC 10500 / CBS 375.48 / QM 6759 / NRRL 1006</strain>
    </source>
</reference>
<proteinExistence type="predicted"/>
<dbReference type="VEuPathDB" id="FungiDB:TSTA_125970"/>
<evidence type="ECO:0000313" key="3">
    <source>
        <dbReference type="Proteomes" id="UP000001745"/>
    </source>
</evidence>